<dbReference type="GO" id="GO:0005634">
    <property type="term" value="C:nucleus"/>
    <property type="evidence" value="ECO:0007669"/>
    <property type="project" value="TreeGrafter"/>
</dbReference>
<dbReference type="GO" id="GO:0042274">
    <property type="term" value="P:ribosomal small subunit biogenesis"/>
    <property type="evidence" value="ECO:0007669"/>
    <property type="project" value="InterPro"/>
</dbReference>
<dbReference type="InterPro" id="IPR007307">
    <property type="entry name" value="Ltv1"/>
</dbReference>
<dbReference type="GO" id="GO:0030688">
    <property type="term" value="C:preribosome, small subunit precursor"/>
    <property type="evidence" value="ECO:0007669"/>
    <property type="project" value="TreeGrafter"/>
</dbReference>
<dbReference type="Proteomes" id="UP000009046">
    <property type="component" value="Unassembled WGS sequence"/>
</dbReference>
<sequence>MAKKKRKFISKKNALVFNLVHRSQHDPLAVDENAPQYVLKACSGEKNKEEEQKYGIFFDDEYNYMQHLKSLNEPITDWEQVNYKIDDKQKNIKTSENVKVLLPSSVFESDFEESVGYLNKAAPIYGPRLDIDPEIVAALDDDFDFNNPDNILEDNFIEIANQISSGSSNEEYDEFSDEGDLQSENGFDETKSLFTDYSLSSSVIRRNEQLTLLDNHFEKVFQKYNDNDVGCLPLNDIEGTCDIENLQVLVESEVDLKPIKEDVKLKKKILQAATKLESIEEEIDLIPVKDTNDKWDCMSILSTYSNLYNHPAKITEKQNSDKIVINKKTGVPMDILGNTKLTSYALSKLNQDDIKPQTKSIISLVSELSIRPKNETSDEKKIRKQNIKEYRRERRQEKKANKLAFTVEKCRQEKHLASFKNNQGKIKLF</sequence>
<dbReference type="VEuPathDB" id="VectorBase:PHUM137460"/>
<dbReference type="OrthoDB" id="5852896at2759"/>
<dbReference type="FunCoup" id="E0VEQ0">
    <property type="interactions" value="1252"/>
</dbReference>
<evidence type="ECO:0000256" key="1">
    <source>
        <dbReference type="ARBA" id="ARBA00009078"/>
    </source>
</evidence>
<dbReference type="HOGENOM" id="CLU_035718_0_0_1"/>
<accession>E0VEQ0</accession>
<evidence type="ECO:0000313" key="5">
    <source>
        <dbReference type="Proteomes" id="UP000009046"/>
    </source>
</evidence>
<dbReference type="eggNOG" id="KOG2637">
    <property type="taxonomic scope" value="Eukaryota"/>
</dbReference>
<gene>
    <name evidence="4" type="primary">8234348</name>
    <name evidence="3" type="ORF">Phum_PHUM137460</name>
</gene>
<keyword evidence="5" id="KW-1185">Reference proteome</keyword>
<proteinExistence type="inferred from homology"/>
<name>E0VEQ0_PEDHC</name>
<evidence type="ECO:0000256" key="2">
    <source>
        <dbReference type="ARBA" id="ARBA00021561"/>
    </source>
</evidence>
<dbReference type="CTD" id="8234348"/>
<evidence type="ECO:0000313" key="3">
    <source>
        <dbReference type="EMBL" id="EEB11856.1"/>
    </source>
</evidence>
<dbReference type="Pfam" id="PF04180">
    <property type="entry name" value="LTV"/>
    <property type="match status" value="2"/>
</dbReference>
<dbReference type="InParanoid" id="E0VEQ0"/>
<dbReference type="AlphaFoldDB" id="E0VEQ0"/>
<reference evidence="3" key="2">
    <citation type="submission" date="2007-04" db="EMBL/GenBank/DDBJ databases">
        <title>The genome of the human body louse.</title>
        <authorList>
            <consortium name="The Human Body Louse Genome Consortium"/>
            <person name="Kirkness E."/>
            <person name="Walenz B."/>
            <person name="Hass B."/>
            <person name="Bruggner R."/>
            <person name="Strausberg R."/>
        </authorList>
    </citation>
    <scope>NUCLEOTIDE SEQUENCE</scope>
    <source>
        <strain evidence="3">USDA</strain>
    </source>
</reference>
<dbReference type="PANTHER" id="PTHR21531:SF0">
    <property type="entry name" value="PROTEIN LTV1 HOMOLOG"/>
    <property type="match status" value="1"/>
</dbReference>
<dbReference type="EnsemblMetazoa" id="PHUM137460-RA">
    <property type="protein sequence ID" value="PHUM137460-PA"/>
    <property type="gene ID" value="PHUM137460"/>
</dbReference>
<dbReference type="EMBL" id="DS235093">
    <property type="protein sequence ID" value="EEB11856.1"/>
    <property type="molecule type" value="Genomic_DNA"/>
</dbReference>
<dbReference type="RefSeq" id="XP_002424594.1">
    <property type="nucleotide sequence ID" value="XM_002424549.1"/>
</dbReference>
<dbReference type="OMA" id="TKEFLFM"/>
<dbReference type="PANTHER" id="PTHR21531">
    <property type="entry name" value="LOW-TEMPERATURE VIABILITY PROTEIN LTV1-RELATED"/>
    <property type="match status" value="1"/>
</dbReference>
<dbReference type="EMBL" id="AAZO01001585">
    <property type="status" value="NOT_ANNOTATED_CDS"/>
    <property type="molecule type" value="Genomic_DNA"/>
</dbReference>
<comment type="similarity">
    <text evidence="1">Belongs to the LTV1 family.</text>
</comment>
<dbReference type="GO" id="GO:0005829">
    <property type="term" value="C:cytosol"/>
    <property type="evidence" value="ECO:0007669"/>
    <property type="project" value="TreeGrafter"/>
</dbReference>
<dbReference type="GO" id="GO:0000056">
    <property type="term" value="P:ribosomal small subunit export from nucleus"/>
    <property type="evidence" value="ECO:0007669"/>
    <property type="project" value="TreeGrafter"/>
</dbReference>
<evidence type="ECO:0000313" key="4">
    <source>
        <dbReference type="EnsemblMetazoa" id="PHUM137460-PA"/>
    </source>
</evidence>
<dbReference type="STRING" id="121224.E0VEQ0"/>
<protein>
    <recommendedName>
        <fullName evidence="2">Protein LTV1 homolog</fullName>
    </recommendedName>
</protein>
<reference evidence="3" key="1">
    <citation type="submission" date="2007-04" db="EMBL/GenBank/DDBJ databases">
        <title>Annotation of Pediculus humanus corporis strain USDA.</title>
        <authorList>
            <person name="Kirkness E."/>
            <person name="Hannick L."/>
            <person name="Hass B."/>
            <person name="Bruggner R."/>
            <person name="Lawson D."/>
            <person name="Bidwell S."/>
            <person name="Joardar V."/>
            <person name="Caler E."/>
            <person name="Walenz B."/>
            <person name="Inman J."/>
            <person name="Schobel S."/>
            <person name="Galinsky K."/>
            <person name="Amedeo P."/>
            <person name="Strausberg R."/>
        </authorList>
    </citation>
    <scope>NUCLEOTIDE SEQUENCE</scope>
    <source>
        <strain evidence="3">USDA</strain>
    </source>
</reference>
<dbReference type="GeneID" id="8234348"/>
<organism>
    <name type="scientific">Pediculus humanus subsp. corporis</name>
    <name type="common">Body louse</name>
    <dbReference type="NCBI Taxonomy" id="121224"/>
    <lineage>
        <taxon>Eukaryota</taxon>
        <taxon>Metazoa</taxon>
        <taxon>Ecdysozoa</taxon>
        <taxon>Arthropoda</taxon>
        <taxon>Hexapoda</taxon>
        <taxon>Insecta</taxon>
        <taxon>Pterygota</taxon>
        <taxon>Neoptera</taxon>
        <taxon>Paraneoptera</taxon>
        <taxon>Psocodea</taxon>
        <taxon>Troctomorpha</taxon>
        <taxon>Phthiraptera</taxon>
        <taxon>Anoplura</taxon>
        <taxon>Pediculidae</taxon>
        <taxon>Pediculus</taxon>
    </lineage>
</organism>
<dbReference type="KEGG" id="phu:Phum_PHUM137460"/>
<reference evidence="4" key="3">
    <citation type="submission" date="2021-02" db="UniProtKB">
        <authorList>
            <consortium name="EnsemblMetazoa"/>
        </authorList>
    </citation>
    <scope>IDENTIFICATION</scope>
    <source>
        <strain evidence="4">USDA</strain>
    </source>
</reference>